<dbReference type="AlphaFoldDB" id="A0A239DU67"/>
<evidence type="ECO:0000313" key="2">
    <source>
        <dbReference type="Proteomes" id="UP000198373"/>
    </source>
</evidence>
<dbReference type="OrthoDB" id="27092at2"/>
<dbReference type="Gene3D" id="1.25.40.10">
    <property type="entry name" value="Tetratricopeptide repeat domain"/>
    <property type="match status" value="1"/>
</dbReference>
<keyword evidence="2" id="KW-1185">Reference proteome</keyword>
<accession>A0A239DU67</accession>
<gene>
    <name evidence="1" type="ORF">SAMN06893096_103366</name>
</gene>
<sequence length="688" mass="73872">MSEDAGPGLGLVGRARSAVAQGDWPQAFDLLVAADADGLLPASDLPLLGEVAYTAGHLDVTIEAWERAHAASMRADDHVAAAGAAVRVAMHLLFDTALMAPVRGWLARADRLLDGPGRTPVHAWLGVVRAYERMLTGDLSAARHWVRQAVEVGSACDPAAAAIGRVAEARLLILDGDVQQGLALLDQAGVAAVSGDLDPLSTGVVYCELVCALQGLAQYDVAEQWTEAMERWCQASAMGSLHGRCRVHRAEVLRLRGSCDEAERQALMACEELRPYLRRELGWPLNELGRIRLHRGDVAGAEEALLASHRAGWDPQPGLALVRLARGDAAAAVASIRDALERPLRVPSKERPPNTDLQRAPLLEAQVQIEIAAGDIGRARSAADELTLVAARFENKPLAAAAALARGRVRLADGDAAGAEESSSDAARLWNEVGAPYEAAHARLTLAAAHAARGSEHRAALERRAARAILDGIEAAPSPAPARLDPHDDEQPMASANVFRREGDYWSVTFDGDTVRVRDLKGMRHLARLLADPGREFHVLDLVAAEAGHGADDDGHRAAELAQSTLGDAGEMLDARAKEAYRRRLAEIDDDLAEAHETGDAERAAQSEAERDFLLQELARAFGLSGRERRAASASERARAAVTRAVRQAIARIAEHQPRLGEHLGRTIRTGTYCAYLPDPRAQTRWEL</sequence>
<organism evidence="1 2">
    <name type="scientific">Geodermatophilus pulveris</name>
    <dbReference type="NCBI Taxonomy" id="1564159"/>
    <lineage>
        <taxon>Bacteria</taxon>
        <taxon>Bacillati</taxon>
        <taxon>Actinomycetota</taxon>
        <taxon>Actinomycetes</taxon>
        <taxon>Geodermatophilales</taxon>
        <taxon>Geodermatophilaceae</taxon>
        <taxon>Geodermatophilus</taxon>
    </lineage>
</organism>
<dbReference type="EMBL" id="FZOO01000003">
    <property type="protein sequence ID" value="SNS35887.1"/>
    <property type="molecule type" value="Genomic_DNA"/>
</dbReference>
<dbReference type="Proteomes" id="UP000198373">
    <property type="component" value="Unassembled WGS sequence"/>
</dbReference>
<reference evidence="2" key="1">
    <citation type="submission" date="2017-06" db="EMBL/GenBank/DDBJ databases">
        <authorList>
            <person name="Varghese N."/>
            <person name="Submissions S."/>
        </authorList>
    </citation>
    <scope>NUCLEOTIDE SEQUENCE [LARGE SCALE GENOMIC DNA]</scope>
    <source>
        <strain evidence="2">DSM 46839</strain>
    </source>
</reference>
<protein>
    <submittedName>
        <fullName evidence="1">Uncharacterized protein</fullName>
    </submittedName>
</protein>
<evidence type="ECO:0000313" key="1">
    <source>
        <dbReference type="EMBL" id="SNS35887.1"/>
    </source>
</evidence>
<proteinExistence type="predicted"/>
<dbReference type="InterPro" id="IPR011990">
    <property type="entry name" value="TPR-like_helical_dom_sf"/>
</dbReference>
<name>A0A239DU67_9ACTN</name>